<protein>
    <recommendedName>
        <fullName evidence="5">F-box domain-containing protein</fullName>
    </recommendedName>
</protein>
<accession>A0A835Y5M1</accession>
<sequence>MGTRAPFPAVFTADLLPLLKHYLSSVDVLSLRLVCSDVRAAVDANQCELAFTDDQFRYRDELYKEMVNVDGRLSFVNGMLARGCRPRSAEVVVMHGNAEERLNLAERVLSAYAASAARDGKPLPTTKLIAGASILTAPIARTLAATFPHLTKLYIMCSPGQHQPGEATDGLQVLLGPAIGVASDGASPAPLLLPKLERLTLGGDPDTAVRVSALPASVISVLQAATHIRQLTICFGRHTKIRRDFPQLARLTHLTSLKLRTLVGLRPGPLDVVLSTCQHLTNLVRLTLDGLAHRPNSGNSDDPPPPLSPASFASLPRLQHLTLRLGELQVEGLERLTSLTRLDVMKLAFPQPPQSWDRYGPYPKESPLVPGRWPLPPRLCVLDIGYNPHFEALASLKAPDSLVLVQPDEPGGFHLQLGYASALPRAEGAWGVAPRLKPGSEAALSHALAFLTGRARCPLKIGGLSDGLGRGSGPRGIAAADAPGTAAGNADGEDAAAMGPESVERAGLAPAAGGGGGGGGGLRGHSRWLSLLGAMHLPELELEDLVLSRQDVETLVQVLGDVTLLRLTHCRFPPACLPELARLPRLRQLSLICPAWDTADNNYATECRMVLETHRKMREEVADLGRSLALQDRTNAPMLALLIPGPASKAKAPPNVNEAAVRAWADGALLPLLRAVGPSRRFLLVVRDSTYGREPAGARLRATVERLRVLLRAEGLLERHRVVLAETWESEALEGLDNSDGSGSGGGIDGDDNSGGDSGTESESDGGAGQGPAAEAPVGAGPSQRGGLGAWGPWGPPLPFAGPGPGLPRPGWAPISPQERILMAQLAHEQTQVVTALLRGGPGPEAGPRMHMQPTAAQSGLGPQAGAGLGPMGPQGGAGLGPMGPPWAGPGPGLIPPGMAPGMGPQAGLGVGPMGPPWAGSGAGMGAQAVWGMGPQAGMGLGQQVGAGMGPPMVPAWAGPGAGMGPMMPPWAGPGMMPPWVGPQLGPLAGAGVGLGPMLPPRAGPGVGPQAGAGVGLGPMMPPRVGPPTGARLQAEPRSSSDDEKELSESEGEGDSGSEGEGETGSEEEGSGASDMEDGAEGQGAWQGPQDGAESDESEHWASDDYI</sequence>
<evidence type="ECO:0000313" key="4">
    <source>
        <dbReference type="Proteomes" id="UP000612055"/>
    </source>
</evidence>
<evidence type="ECO:0008006" key="5">
    <source>
        <dbReference type="Google" id="ProtNLM"/>
    </source>
</evidence>
<name>A0A835Y5M1_9CHLO</name>
<dbReference type="Gene3D" id="3.80.10.10">
    <property type="entry name" value="Ribonuclease Inhibitor"/>
    <property type="match status" value="1"/>
</dbReference>
<dbReference type="Proteomes" id="UP000612055">
    <property type="component" value="Unassembled WGS sequence"/>
</dbReference>
<feature type="compositionally biased region" description="Low complexity" evidence="2">
    <location>
        <begin position="771"/>
        <end position="782"/>
    </location>
</feature>
<feature type="region of interest" description="Disordered" evidence="2">
    <location>
        <begin position="862"/>
        <end position="892"/>
    </location>
</feature>
<feature type="region of interest" description="Disordered" evidence="2">
    <location>
        <begin position="734"/>
        <end position="814"/>
    </location>
</feature>
<comment type="caution">
    <text evidence="3">The sequence shown here is derived from an EMBL/GenBank/DDBJ whole genome shotgun (WGS) entry which is preliminary data.</text>
</comment>
<dbReference type="InterPro" id="IPR032675">
    <property type="entry name" value="LRR_dom_sf"/>
</dbReference>
<feature type="compositionally biased region" description="Acidic residues" evidence="2">
    <location>
        <begin position="749"/>
        <end position="764"/>
    </location>
</feature>
<dbReference type="AlphaFoldDB" id="A0A835Y5M1"/>
<dbReference type="GO" id="GO:0005930">
    <property type="term" value="C:axoneme"/>
    <property type="evidence" value="ECO:0007669"/>
    <property type="project" value="UniProtKB-SubCell"/>
</dbReference>
<feature type="region of interest" description="Disordered" evidence="2">
    <location>
        <begin position="1001"/>
        <end position="1107"/>
    </location>
</feature>
<gene>
    <name evidence="3" type="ORF">HYH03_005195</name>
</gene>
<organism evidence="3 4">
    <name type="scientific">Edaphochlamys debaryana</name>
    <dbReference type="NCBI Taxonomy" id="47281"/>
    <lineage>
        <taxon>Eukaryota</taxon>
        <taxon>Viridiplantae</taxon>
        <taxon>Chlorophyta</taxon>
        <taxon>core chlorophytes</taxon>
        <taxon>Chlorophyceae</taxon>
        <taxon>CS clade</taxon>
        <taxon>Chlamydomonadales</taxon>
        <taxon>Chlamydomonadales incertae sedis</taxon>
        <taxon>Edaphochlamys</taxon>
    </lineage>
</organism>
<evidence type="ECO:0000256" key="1">
    <source>
        <dbReference type="ARBA" id="ARBA00004430"/>
    </source>
</evidence>
<feature type="compositionally biased region" description="Pro residues" evidence="2">
    <location>
        <begin position="883"/>
        <end position="892"/>
    </location>
</feature>
<evidence type="ECO:0000313" key="3">
    <source>
        <dbReference type="EMBL" id="KAG2496787.1"/>
    </source>
</evidence>
<feature type="region of interest" description="Disordered" evidence="2">
    <location>
        <begin position="475"/>
        <end position="499"/>
    </location>
</feature>
<dbReference type="SUPFAM" id="SSF52047">
    <property type="entry name" value="RNI-like"/>
    <property type="match status" value="1"/>
</dbReference>
<feature type="compositionally biased region" description="Basic and acidic residues" evidence="2">
    <location>
        <begin position="1098"/>
        <end position="1107"/>
    </location>
</feature>
<keyword evidence="4" id="KW-1185">Reference proteome</keyword>
<feature type="compositionally biased region" description="Gly residues" evidence="2">
    <location>
        <begin position="863"/>
        <end position="882"/>
    </location>
</feature>
<dbReference type="EMBL" id="JAEHOE010000017">
    <property type="protein sequence ID" value="KAG2496787.1"/>
    <property type="molecule type" value="Genomic_DNA"/>
</dbReference>
<proteinExistence type="predicted"/>
<feature type="compositionally biased region" description="Pro residues" evidence="2">
    <location>
        <begin position="794"/>
        <end position="808"/>
    </location>
</feature>
<feature type="compositionally biased region" description="Acidic residues" evidence="2">
    <location>
        <begin position="1043"/>
        <end position="1080"/>
    </location>
</feature>
<reference evidence="3" key="1">
    <citation type="journal article" date="2020" name="bioRxiv">
        <title>Comparative genomics of Chlamydomonas.</title>
        <authorList>
            <person name="Craig R.J."/>
            <person name="Hasan A.R."/>
            <person name="Ness R.W."/>
            <person name="Keightley P.D."/>
        </authorList>
    </citation>
    <scope>NUCLEOTIDE SEQUENCE</scope>
    <source>
        <strain evidence="3">CCAP 11/70</strain>
    </source>
</reference>
<feature type="compositionally biased region" description="Gly residues" evidence="2">
    <location>
        <begin position="1005"/>
        <end position="1017"/>
    </location>
</feature>
<evidence type="ECO:0000256" key="2">
    <source>
        <dbReference type="SAM" id="MobiDB-lite"/>
    </source>
</evidence>
<comment type="subcellular location">
    <subcellularLocation>
        <location evidence="1">Cytoplasm</location>
        <location evidence="1">Cytoskeleton</location>
        <location evidence="1">Cilium axoneme</location>
    </subcellularLocation>
</comment>